<dbReference type="Proteomes" id="UP000626148">
    <property type="component" value="Unassembled WGS sequence"/>
</dbReference>
<accession>A0A918N6G7</accession>
<organism evidence="1 2">
    <name type="scientific">Saccharospirillum salsuginis</name>
    <dbReference type="NCBI Taxonomy" id="418750"/>
    <lineage>
        <taxon>Bacteria</taxon>
        <taxon>Pseudomonadati</taxon>
        <taxon>Pseudomonadota</taxon>
        <taxon>Gammaproteobacteria</taxon>
        <taxon>Oceanospirillales</taxon>
        <taxon>Saccharospirillaceae</taxon>
        <taxon>Saccharospirillum</taxon>
    </lineage>
</organism>
<protein>
    <submittedName>
        <fullName evidence="1">Uncharacterized protein</fullName>
    </submittedName>
</protein>
<dbReference type="EMBL" id="BMXR01000002">
    <property type="protein sequence ID" value="GGX46023.1"/>
    <property type="molecule type" value="Genomic_DNA"/>
</dbReference>
<comment type="caution">
    <text evidence="1">The sequence shown here is derived from an EMBL/GenBank/DDBJ whole genome shotgun (WGS) entry which is preliminary data.</text>
</comment>
<gene>
    <name evidence="1" type="ORF">GCM10007392_11330</name>
</gene>
<dbReference type="AlphaFoldDB" id="A0A918N6G7"/>
<evidence type="ECO:0000313" key="1">
    <source>
        <dbReference type="EMBL" id="GGX46023.1"/>
    </source>
</evidence>
<keyword evidence="2" id="KW-1185">Reference proteome</keyword>
<sequence>MRRVNSGWLALLVGTAGWLQAETLERIWASSLMQNSRMRFGVSTAFEYRLGVLYQSPATTGRPAWYASTHLDTVLLREGFNPLNLGLEVGVRPRPLPALALGLHLEQPLYTDNRLVGLSSTLHGPALGRRVEPFISLQLLRYNDPIDGLNGYTRRRFFNTLIGFNVKLGTTP</sequence>
<evidence type="ECO:0000313" key="2">
    <source>
        <dbReference type="Proteomes" id="UP000626148"/>
    </source>
</evidence>
<reference evidence="1" key="2">
    <citation type="submission" date="2020-09" db="EMBL/GenBank/DDBJ databases">
        <authorList>
            <person name="Sun Q."/>
            <person name="Kim S."/>
        </authorList>
    </citation>
    <scope>NUCLEOTIDE SEQUENCE</scope>
    <source>
        <strain evidence="1">KCTC 22169</strain>
    </source>
</reference>
<proteinExistence type="predicted"/>
<name>A0A918N6G7_9GAMM</name>
<dbReference type="RefSeq" id="WP_189607512.1">
    <property type="nucleotide sequence ID" value="NZ_BMXR01000002.1"/>
</dbReference>
<reference evidence="1" key="1">
    <citation type="journal article" date="2014" name="Int. J. Syst. Evol. Microbiol.">
        <title>Complete genome sequence of Corynebacterium casei LMG S-19264T (=DSM 44701T), isolated from a smear-ripened cheese.</title>
        <authorList>
            <consortium name="US DOE Joint Genome Institute (JGI-PGF)"/>
            <person name="Walter F."/>
            <person name="Albersmeier A."/>
            <person name="Kalinowski J."/>
            <person name="Ruckert C."/>
        </authorList>
    </citation>
    <scope>NUCLEOTIDE SEQUENCE</scope>
    <source>
        <strain evidence="1">KCTC 22169</strain>
    </source>
</reference>